<proteinExistence type="predicted"/>
<evidence type="ECO:0000256" key="2">
    <source>
        <dbReference type="SAM" id="Phobius"/>
    </source>
</evidence>
<feature type="transmembrane region" description="Helical" evidence="2">
    <location>
        <begin position="97"/>
        <end position="121"/>
    </location>
</feature>
<keyword evidence="2" id="KW-0472">Membrane</keyword>
<dbReference type="SUPFAM" id="SSF81442">
    <property type="entry name" value="Cytochrome c oxidase subunit I-like"/>
    <property type="match status" value="1"/>
</dbReference>
<feature type="domain" description="Cytochrome oxidase subunit I profile" evidence="3">
    <location>
        <begin position="1"/>
        <end position="161"/>
    </location>
</feature>
<dbReference type="PANTHER" id="PTHR10422:SF18">
    <property type="entry name" value="CYTOCHROME C OXIDASE SUBUNIT 1"/>
    <property type="match status" value="1"/>
</dbReference>
<keyword evidence="1" id="KW-0679">Respiratory chain</keyword>
<keyword evidence="2" id="KW-0812">Transmembrane</keyword>
<feature type="transmembrane region" description="Helical" evidence="2">
    <location>
        <begin position="55"/>
        <end position="77"/>
    </location>
</feature>
<dbReference type="InterPro" id="IPR000883">
    <property type="entry name" value="Cyt_C_Oxase_1"/>
</dbReference>
<comment type="caution">
    <text evidence="4">The sequence shown here is derived from an EMBL/GenBank/DDBJ whole genome shotgun (WGS) entry which is preliminary data.</text>
</comment>
<sequence length="188" mass="21122">NVVVDVPLSDTMFVVAHFHMVMGVAPIFVVFGAIYHWYPKITGRMLGDAMGKIHFWVSFIGAYAIFFPMHYLGLIGVPRRYFELGETAFVPPSAHDLNIFITSAALIVGAAQLLFLFNLIWSLRHGRDAGGNPWRATTLEWQTPETPPPHGNWGRELPVVYRWAYDYNVPGAPQDFLPQNMPGAVRHG</sequence>
<reference evidence="4" key="1">
    <citation type="submission" date="2020-06" db="EMBL/GenBank/DDBJ databases">
        <title>Stable isotope informed genome-resolved metagenomics uncovers potential trophic interactions in rhizosphere soil.</title>
        <authorList>
            <person name="Starr E.P."/>
            <person name="Shi S."/>
            <person name="Blazewicz S.J."/>
            <person name="Koch B.J."/>
            <person name="Probst A.J."/>
            <person name="Hungate B.A."/>
            <person name="Pett-Ridge J."/>
            <person name="Firestone M.K."/>
            <person name="Banfield J.F."/>
        </authorList>
    </citation>
    <scope>NUCLEOTIDE SEQUENCE</scope>
    <source>
        <strain evidence="4">YM_69_17</strain>
    </source>
</reference>
<dbReference type="GO" id="GO:0016020">
    <property type="term" value="C:membrane"/>
    <property type="evidence" value="ECO:0007669"/>
    <property type="project" value="InterPro"/>
</dbReference>
<protein>
    <submittedName>
        <fullName evidence="4">Cbb3-type cytochrome c oxidase subunit I</fullName>
    </submittedName>
</protein>
<dbReference type="Pfam" id="PF00115">
    <property type="entry name" value="COX1"/>
    <property type="match status" value="1"/>
</dbReference>
<dbReference type="EMBL" id="JAEKLZ010000130">
    <property type="protein sequence ID" value="MBW8724685.1"/>
    <property type="molecule type" value="Genomic_DNA"/>
</dbReference>
<dbReference type="GO" id="GO:0015990">
    <property type="term" value="P:electron transport coupled proton transport"/>
    <property type="evidence" value="ECO:0007669"/>
    <property type="project" value="TreeGrafter"/>
</dbReference>
<dbReference type="InterPro" id="IPR023616">
    <property type="entry name" value="Cyt_c_oxase-like_su1_dom"/>
</dbReference>
<dbReference type="PROSITE" id="PS50855">
    <property type="entry name" value="COX1"/>
    <property type="match status" value="1"/>
</dbReference>
<dbReference type="GO" id="GO:0022904">
    <property type="term" value="P:respiratory electron transport chain"/>
    <property type="evidence" value="ECO:0007669"/>
    <property type="project" value="TreeGrafter"/>
</dbReference>
<keyword evidence="2" id="KW-1133">Transmembrane helix</keyword>
<gene>
    <name evidence="4" type="ORF">JF625_05945</name>
</gene>
<dbReference type="AlphaFoldDB" id="A0A952KDV5"/>
<keyword evidence="1" id="KW-0249">Electron transport</keyword>
<feature type="non-terminal residue" evidence="4">
    <location>
        <position position="1"/>
    </location>
</feature>
<organism evidence="4 5">
    <name type="scientific">Inquilinus limosus</name>
    <dbReference type="NCBI Taxonomy" id="171674"/>
    <lineage>
        <taxon>Bacteria</taxon>
        <taxon>Pseudomonadati</taxon>
        <taxon>Pseudomonadota</taxon>
        <taxon>Alphaproteobacteria</taxon>
        <taxon>Rhodospirillales</taxon>
        <taxon>Rhodospirillaceae</taxon>
        <taxon>Inquilinus</taxon>
    </lineage>
</organism>
<dbReference type="InterPro" id="IPR036927">
    <property type="entry name" value="Cyt_c_oxase-like_su1_sf"/>
</dbReference>
<dbReference type="GO" id="GO:0009060">
    <property type="term" value="P:aerobic respiration"/>
    <property type="evidence" value="ECO:0007669"/>
    <property type="project" value="InterPro"/>
</dbReference>
<evidence type="ECO:0000259" key="3">
    <source>
        <dbReference type="PROSITE" id="PS50855"/>
    </source>
</evidence>
<dbReference type="PRINTS" id="PR01165">
    <property type="entry name" value="CYCOXIDASEI"/>
</dbReference>
<dbReference type="Gene3D" id="1.20.210.10">
    <property type="entry name" value="Cytochrome c oxidase-like, subunit I domain"/>
    <property type="match status" value="1"/>
</dbReference>
<dbReference type="GO" id="GO:0004129">
    <property type="term" value="F:cytochrome-c oxidase activity"/>
    <property type="evidence" value="ECO:0007669"/>
    <property type="project" value="InterPro"/>
</dbReference>
<name>A0A952KDV5_9PROT</name>
<evidence type="ECO:0000313" key="5">
    <source>
        <dbReference type="Proteomes" id="UP000700706"/>
    </source>
</evidence>
<feature type="transmembrane region" description="Helical" evidence="2">
    <location>
        <begin position="12"/>
        <end position="35"/>
    </location>
</feature>
<dbReference type="PANTHER" id="PTHR10422">
    <property type="entry name" value="CYTOCHROME C OXIDASE SUBUNIT 1"/>
    <property type="match status" value="1"/>
</dbReference>
<evidence type="ECO:0000256" key="1">
    <source>
        <dbReference type="ARBA" id="ARBA00022660"/>
    </source>
</evidence>
<dbReference type="GO" id="GO:0020037">
    <property type="term" value="F:heme binding"/>
    <property type="evidence" value="ECO:0007669"/>
    <property type="project" value="InterPro"/>
</dbReference>
<dbReference type="Proteomes" id="UP000700706">
    <property type="component" value="Unassembled WGS sequence"/>
</dbReference>
<keyword evidence="1" id="KW-0813">Transport</keyword>
<accession>A0A952KDV5</accession>
<evidence type="ECO:0000313" key="4">
    <source>
        <dbReference type="EMBL" id="MBW8724685.1"/>
    </source>
</evidence>